<dbReference type="EMBL" id="PTQR01000054">
    <property type="protein sequence ID" value="TKX23512.1"/>
    <property type="molecule type" value="Genomic_DNA"/>
</dbReference>
<feature type="compositionally biased region" description="Basic and acidic residues" evidence="1">
    <location>
        <begin position="64"/>
        <end position="88"/>
    </location>
</feature>
<dbReference type="Proteomes" id="UP000308133">
    <property type="component" value="Unassembled WGS sequence"/>
</dbReference>
<feature type="compositionally biased region" description="Polar residues" evidence="1">
    <location>
        <begin position="29"/>
        <end position="41"/>
    </location>
</feature>
<organism evidence="2 3">
    <name type="scientific">Elsinoe australis</name>
    <dbReference type="NCBI Taxonomy" id="40998"/>
    <lineage>
        <taxon>Eukaryota</taxon>
        <taxon>Fungi</taxon>
        <taxon>Dikarya</taxon>
        <taxon>Ascomycota</taxon>
        <taxon>Pezizomycotina</taxon>
        <taxon>Dothideomycetes</taxon>
        <taxon>Dothideomycetidae</taxon>
        <taxon>Myriangiales</taxon>
        <taxon>Elsinoaceae</taxon>
        <taxon>Elsinoe</taxon>
    </lineage>
</organism>
<protein>
    <submittedName>
        <fullName evidence="2">Uncharacterized protein</fullName>
    </submittedName>
</protein>
<name>A0A4V6DU74_9PEZI</name>
<accession>A0A4V6DU74</accession>
<comment type="caution">
    <text evidence="2">The sequence shown here is derived from an EMBL/GenBank/DDBJ whole genome shotgun (WGS) entry which is preliminary data.</text>
</comment>
<evidence type="ECO:0000313" key="3">
    <source>
        <dbReference type="Proteomes" id="UP000308133"/>
    </source>
</evidence>
<proteinExistence type="predicted"/>
<sequence length="349" mass="37626">MALCVHSLLSHRAFITTSPHLLKKIIHTTPSAPQVGGNTDHWQPPADRDMSTVDQQTTSKHKIQRDGHDSSERDESSVSKTIRIRDSEATAPTVSKQQVGALQQASKATEDEVRNATTASSILLGSTSDSGSKSGRISKVPPPAPASSDPQQSSQQAPFVLRILGLTTLLLSHIISIAFQCCHLHQPLPLVNVISNAVELLNAAITYLHHWPRLPITAQTSAPIAAALCALIVSIVQLIPRVPQDATWSLSTLALLLRLWAVIQPCKADGGYGVKWGLVWLARFADLGAHCVSVPWLAQNWGMYAALCGAAMQGVGVVAEMSACLLMRWRGVGRGYDEMGHSEKRVSEK</sequence>
<feature type="compositionally biased region" description="Polar residues" evidence="1">
    <location>
        <begin position="115"/>
        <end position="135"/>
    </location>
</feature>
<feature type="region of interest" description="Disordered" evidence="1">
    <location>
        <begin position="29"/>
        <end position="153"/>
    </location>
</feature>
<evidence type="ECO:0000313" key="2">
    <source>
        <dbReference type="EMBL" id="TKX23512.1"/>
    </source>
</evidence>
<dbReference type="AlphaFoldDB" id="A0A4V6DU74"/>
<gene>
    <name evidence="2" type="ORF">C1H76_4582</name>
</gene>
<reference evidence="2 3" key="1">
    <citation type="submission" date="2018-02" db="EMBL/GenBank/DDBJ databases">
        <title>Draft genome sequences of Elsinoe sp., causing black scab on jojoba.</title>
        <authorList>
            <person name="Stodart B."/>
            <person name="Jeffress S."/>
            <person name="Ash G."/>
            <person name="Arun Chinnappa K."/>
        </authorList>
    </citation>
    <scope>NUCLEOTIDE SEQUENCE [LARGE SCALE GENOMIC DNA]</scope>
    <source>
        <strain evidence="2 3">Hillstone_2</strain>
    </source>
</reference>
<feature type="compositionally biased region" description="Polar residues" evidence="1">
    <location>
        <begin position="90"/>
        <end position="107"/>
    </location>
</feature>
<evidence type="ECO:0000256" key="1">
    <source>
        <dbReference type="SAM" id="MobiDB-lite"/>
    </source>
</evidence>